<proteinExistence type="predicted"/>
<dbReference type="PANTHER" id="PTHR45817">
    <property type="entry name" value="LYSYL OXIDASE-LIKE-RELATED"/>
    <property type="match status" value="1"/>
</dbReference>
<protein>
    <submittedName>
        <fullName evidence="3">Uncharacterized protein</fullName>
    </submittedName>
</protein>
<name>A0AAD5WZ20_9FUNG</name>
<dbReference type="PANTHER" id="PTHR45817:SF4">
    <property type="entry name" value="LYSYL OXIDASE-LIKE-RELATED"/>
    <property type="match status" value="1"/>
</dbReference>
<evidence type="ECO:0000256" key="1">
    <source>
        <dbReference type="SAM" id="MobiDB-lite"/>
    </source>
</evidence>
<feature type="compositionally biased region" description="Low complexity" evidence="1">
    <location>
        <begin position="320"/>
        <end position="330"/>
    </location>
</feature>
<dbReference type="EMBL" id="JADGJD010001229">
    <property type="protein sequence ID" value="KAJ3045457.1"/>
    <property type="molecule type" value="Genomic_DNA"/>
</dbReference>
<keyword evidence="4" id="KW-1185">Reference proteome</keyword>
<dbReference type="InterPro" id="IPR050912">
    <property type="entry name" value="LOX-like_protein"/>
</dbReference>
<reference evidence="3" key="1">
    <citation type="submission" date="2020-05" db="EMBL/GenBank/DDBJ databases">
        <title>Phylogenomic resolution of chytrid fungi.</title>
        <authorList>
            <person name="Stajich J.E."/>
            <person name="Amses K."/>
            <person name="Simmons R."/>
            <person name="Seto K."/>
            <person name="Myers J."/>
            <person name="Bonds A."/>
            <person name="Quandt C.A."/>
            <person name="Barry K."/>
            <person name="Liu P."/>
            <person name="Grigoriev I."/>
            <person name="Longcore J.E."/>
            <person name="James T.Y."/>
        </authorList>
    </citation>
    <scope>NUCLEOTIDE SEQUENCE</scope>
    <source>
        <strain evidence="3">JEL0318</strain>
    </source>
</reference>
<feature type="region of interest" description="Disordered" evidence="1">
    <location>
        <begin position="22"/>
        <end position="102"/>
    </location>
</feature>
<feature type="chain" id="PRO_5042151126" evidence="2">
    <location>
        <begin position="19"/>
        <end position="338"/>
    </location>
</feature>
<dbReference type="PRINTS" id="PR00074">
    <property type="entry name" value="LYSYLOXIDASE"/>
</dbReference>
<feature type="region of interest" description="Disordered" evidence="1">
    <location>
        <begin position="300"/>
        <end position="338"/>
    </location>
</feature>
<feature type="signal peptide" evidence="2">
    <location>
        <begin position="1"/>
        <end position="18"/>
    </location>
</feature>
<dbReference type="AlphaFoldDB" id="A0AAD5WZ20"/>
<evidence type="ECO:0000313" key="3">
    <source>
        <dbReference type="EMBL" id="KAJ3045457.1"/>
    </source>
</evidence>
<dbReference type="Proteomes" id="UP001212841">
    <property type="component" value="Unassembled WGS sequence"/>
</dbReference>
<dbReference type="GO" id="GO:0005615">
    <property type="term" value="C:extracellular space"/>
    <property type="evidence" value="ECO:0007669"/>
    <property type="project" value="TreeGrafter"/>
</dbReference>
<dbReference type="GO" id="GO:0005507">
    <property type="term" value="F:copper ion binding"/>
    <property type="evidence" value="ECO:0007669"/>
    <property type="project" value="InterPro"/>
</dbReference>
<evidence type="ECO:0000256" key="2">
    <source>
        <dbReference type="SAM" id="SignalP"/>
    </source>
</evidence>
<organism evidence="3 4">
    <name type="scientific">Rhizophlyctis rosea</name>
    <dbReference type="NCBI Taxonomy" id="64517"/>
    <lineage>
        <taxon>Eukaryota</taxon>
        <taxon>Fungi</taxon>
        <taxon>Fungi incertae sedis</taxon>
        <taxon>Chytridiomycota</taxon>
        <taxon>Chytridiomycota incertae sedis</taxon>
        <taxon>Chytridiomycetes</taxon>
        <taxon>Rhizophlyctidales</taxon>
        <taxon>Rhizophlyctidaceae</taxon>
        <taxon>Rhizophlyctis</taxon>
    </lineage>
</organism>
<sequence>MRIINLLPLALALPLALSQPAPSTDEIQAAGPGDGPPPPAGAPPAPPAFPPPAAVPPGGVPPGPGVGAPPAPPAPGAGMGAPPAGGPPVNPEGGDGLPDFVPDADHLTATLTLDYIDAGADPCLIKENCLQGNGTRTIIRFGTMVHNTGTADAYLGEPPHVIDAEANPPYWNWDTCHGHWHFNAYANYALLNAGGDEVLAGHKNGFCLEDVGCDAPGMQPYYDCTNQGVTAGCFDLYDQTLACQWIDVTDLINGEGYTPETQYTLRVHMNPENFFPELNYDNNIAEVPVVIGDLPMYDGPDVVAPVPDPNPPPNAPPRDAPATAAEAPAAEPGPVPDA</sequence>
<accession>A0AAD5WZ20</accession>
<feature type="compositionally biased region" description="Pro residues" evidence="1">
    <location>
        <begin position="34"/>
        <end position="75"/>
    </location>
</feature>
<dbReference type="GO" id="GO:0004720">
    <property type="term" value="F:protein-lysine 6-oxidase activity"/>
    <property type="evidence" value="ECO:0007669"/>
    <property type="project" value="TreeGrafter"/>
</dbReference>
<gene>
    <name evidence="3" type="ORF">HK097_001197</name>
</gene>
<evidence type="ECO:0000313" key="4">
    <source>
        <dbReference type="Proteomes" id="UP001212841"/>
    </source>
</evidence>
<feature type="compositionally biased region" description="Pro residues" evidence="1">
    <location>
        <begin position="306"/>
        <end position="319"/>
    </location>
</feature>
<keyword evidence="2" id="KW-0732">Signal</keyword>
<comment type="caution">
    <text evidence="3">The sequence shown here is derived from an EMBL/GenBank/DDBJ whole genome shotgun (WGS) entry which is preliminary data.</text>
</comment>
<dbReference type="InterPro" id="IPR001695">
    <property type="entry name" value="Lysyl_oxidase"/>
</dbReference>
<dbReference type="Pfam" id="PF01186">
    <property type="entry name" value="Lysyl_oxidase"/>
    <property type="match status" value="1"/>
</dbReference>